<evidence type="ECO:0000313" key="3">
    <source>
        <dbReference type="Proteomes" id="UP000688137"/>
    </source>
</evidence>
<reference evidence="2" key="1">
    <citation type="submission" date="2021-01" db="EMBL/GenBank/DDBJ databases">
        <authorList>
            <consortium name="Genoscope - CEA"/>
            <person name="William W."/>
        </authorList>
    </citation>
    <scope>NUCLEOTIDE SEQUENCE</scope>
</reference>
<accession>A0A8S1L4F2</accession>
<keyword evidence="1" id="KW-0812">Transmembrane</keyword>
<gene>
    <name evidence="2" type="ORF">PPRIM_AZ9-3.1.T0300137</name>
</gene>
<evidence type="ECO:0008006" key="4">
    <source>
        <dbReference type="Google" id="ProtNLM"/>
    </source>
</evidence>
<keyword evidence="1" id="KW-0472">Membrane</keyword>
<proteinExistence type="predicted"/>
<keyword evidence="3" id="KW-1185">Reference proteome</keyword>
<sequence>MINLNMDYVKKIQLDCQQNLVILDWIIQNQSQIFGINYIRIFLILVVSISFSKLKKYPQLVHLLKNI</sequence>
<name>A0A8S1L4F2_PARPR</name>
<evidence type="ECO:0000256" key="1">
    <source>
        <dbReference type="SAM" id="Phobius"/>
    </source>
</evidence>
<comment type="caution">
    <text evidence="2">The sequence shown here is derived from an EMBL/GenBank/DDBJ whole genome shotgun (WGS) entry which is preliminary data.</text>
</comment>
<keyword evidence="1" id="KW-1133">Transmembrane helix</keyword>
<feature type="transmembrane region" description="Helical" evidence="1">
    <location>
        <begin position="33"/>
        <end position="51"/>
    </location>
</feature>
<dbReference type="EMBL" id="CAJJDM010000029">
    <property type="protein sequence ID" value="CAD8060443.1"/>
    <property type="molecule type" value="Genomic_DNA"/>
</dbReference>
<dbReference type="AlphaFoldDB" id="A0A8S1L4F2"/>
<organism evidence="2 3">
    <name type="scientific">Paramecium primaurelia</name>
    <dbReference type="NCBI Taxonomy" id="5886"/>
    <lineage>
        <taxon>Eukaryota</taxon>
        <taxon>Sar</taxon>
        <taxon>Alveolata</taxon>
        <taxon>Ciliophora</taxon>
        <taxon>Intramacronucleata</taxon>
        <taxon>Oligohymenophorea</taxon>
        <taxon>Peniculida</taxon>
        <taxon>Parameciidae</taxon>
        <taxon>Paramecium</taxon>
    </lineage>
</organism>
<dbReference type="Proteomes" id="UP000688137">
    <property type="component" value="Unassembled WGS sequence"/>
</dbReference>
<protein>
    <recommendedName>
        <fullName evidence="4">Transmembrane protein</fullName>
    </recommendedName>
</protein>
<evidence type="ECO:0000313" key="2">
    <source>
        <dbReference type="EMBL" id="CAD8060443.1"/>
    </source>
</evidence>